<dbReference type="EMBL" id="PYAA01000005">
    <property type="protein sequence ID" value="RAO05071.1"/>
    <property type="molecule type" value="Genomic_DNA"/>
</dbReference>
<evidence type="ECO:0000313" key="2">
    <source>
        <dbReference type="EMBL" id="RAO05071.1"/>
    </source>
</evidence>
<comment type="caution">
    <text evidence="2">The sequence shown here is derived from an EMBL/GenBank/DDBJ whole genome shotgun (WGS) entry which is preliminary data.</text>
</comment>
<feature type="chain" id="PRO_5016396872" evidence="1">
    <location>
        <begin position="27"/>
        <end position="136"/>
    </location>
</feature>
<proteinExistence type="predicted"/>
<dbReference type="RefSeq" id="WP_112582704.1">
    <property type="nucleotide sequence ID" value="NZ_PYAA01000005.1"/>
</dbReference>
<reference evidence="2 3" key="1">
    <citation type="submission" date="2018-03" db="EMBL/GenBank/DDBJ databases">
        <title>Defining the species Micromonospora saelicesensis and Micromonospora noduli under the framework of genomics.</title>
        <authorList>
            <person name="Riesco R."/>
            <person name="Trujillo M.E."/>
        </authorList>
    </citation>
    <scope>NUCLEOTIDE SEQUENCE [LARGE SCALE GENOMIC DNA]</scope>
    <source>
        <strain evidence="2 3">LAH08</strain>
    </source>
</reference>
<evidence type="ECO:0000313" key="3">
    <source>
        <dbReference type="Proteomes" id="UP000248966"/>
    </source>
</evidence>
<organism evidence="2 3">
    <name type="scientific">Micromonospora noduli</name>
    <dbReference type="NCBI Taxonomy" id="709876"/>
    <lineage>
        <taxon>Bacteria</taxon>
        <taxon>Bacillati</taxon>
        <taxon>Actinomycetota</taxon>
        <taxon>Actinomycetes</taxon>
        <taxon>Micromonosporales</taxon>
        <taxon>Micromonosporaceae</taxon>
        <taxon>Micromonospora</taxon>
    </lineage>
</organism>
<keyword evidence="1" id="KW-0732">Signal</keyword>
<protein>
    <submittedName>
        <fullName evidence="2">Uncharacterized protein</fullName>
    </submittedName>
</protein>
<name>A0A328N806_9ACTN</name>
<accession>A0A328N806</accession>
<sequence length="136" mass="14083">MRRIITAIALLGLSLSVVLAPTPASAASSVKVTSATLVARGVAVDITLTVTCPAGLSGATELIVRQRSGNRVAYAGGWAPLNSCTGEPQAVTGRAWVEGGGLVLHRGVALISGGFELCNQDVCDYPNFEQTFRITR</sequence>
<dbReference type="Proteomes" id="UP000248966">
    <property type="component" value="Unassembled WGS sequence"/>
</dbReference>
<evidence type="ECO:0000256" key="1">
    <source>
        <dbReference type="SAM" id="SignalP"/>
    </source>
</evidence>
<dbReference type="AlphaFoldDB" id="A0A328N806"/>
<gene>
    <name evidence="2" type="ORF">LAH08_01078</name>
</gene>
<feature type="signal peptide" evidence="1">
    <location>
        <begin position="1"/>
        <end position="26"/>
    </location>
</feature>